<proteinExistence type="predicted"/>
<dbReference type="Proteomes" id="UP000234585">
    <property type="component" value="Unassembled WGS sequence"/>
</dbReference>
<name>A0A2I2FH86_ASPCN</name>
<feature type="chain" id="PRO_5014147599" description="Extracellular membrane protein CFEM domain-containing protein" evidence="1">
    <location>
        <begin position="19"/>
        <end position="161"/>
    </location>
</feature>
<accession>A0A2I2FH86</accession>
<feature type="signal peptide" evidence="1">
    <location>
        <begin position="1"/>
        <end position="18"/>
    </location>
</feature>
<keyword evidence="3" id="KW-1185">Reference proteome</keyword>
<dbReference type="GeneID" id="36523312"/>
<evidence type="ECO:0000313" key="2">
    <source>
        <dbReference type="EMBL" id="PLB39997.1"/>
    </source>
</evidence>
<gene>
    <name evidence="2" type="ORF">BDW47DRAFT_123946</name>
</gene>
<evidence type="ECO:0000313" key="3">
    <source>
        <dbReference type="Proteomes" id="UP000234585"/>
    </source>
</evidence>
<sequence length="161" mass="17315">MRFLTISTLFTLAATALAETNYTSWSQMKEGLPECTNQCLDNLYRKTTIEKNCGDDASVDCICSTKVRGRKKNAMKVAVHTVSPCIQKECDGGSTNGTEVANQFADRWNGVIYGQCKGHDLSDDDDDDDDDADKENAAAVPALGSGMVVLSAVAIMGGFML</sequence>
<dbReference type="RefSeq" id="XP_024674009.1">
    <property type="nucleotide sequence ID" value="XM_024816152.1"/>
</dbReference>
<reference evidence="2 3" key="1">
    <citation type="submission" date="2017-12" db="EMBL/GenBank/DDBJ databases">
        <authorList>
            <consortium name="DOE Joint Genome Institute"/>
            <person name="Haridas S."/>
            <person name="Kjaerbolling I."/>
            <person name="Vesth T.C."/>
            <person name="Frisvad J.C."/>
            <person name="Nybo J.L."/>
            <person name="Theobald S."/>
            <person name="Kuo A."/>
            <person name="Bowyer P."/>
            <person name="Matsuda Y."/>
            <person name="Mondo S."/>
            <person name="Lyhne E.K."/>
            <person name="Kogle M.E."/>
            <person name="Clum A."/>
            <person name="Lipzen A."/>
            <person name="Salamov A."/>
            <person name="Ngan C.Y."/>
            <person name="Daum C."/>
            <person name="Chiniquy J."/>
            <person name="Barry K."/>
            <person name="LaButti K."/>
            <person name="Simmons B.A."/>
            <person name="Magnuson J.K."/>
            <person name="Mortensen U.H."/>
            <person name="Larsen T.O."/>
            <person name="Grigoriev I.V."/>
            <person name="Baker S.E."/>
            <person name="Andersen M.R."/>
            <person name="Nordberg H.P."/>
            <person name="Cantor M.N."/>
            <person name="Hua S.X."/>
        </authorList>
    </citation>
    <scope>NUCLEOTIDE SEQUENCE [LARGE SCALE GENOMIC DNA]</scope>
    <source>
        <strain evidence="2 3">CBS 102.13</strain>
    </source>
</reference>
<organism evidence="2 3">
    <name type="scientific">Aspergillus candidus</name>
    <dbReference type="NCBI Taxonomy" id="41067"/>
    <lineage>
        <taxon>Eukaryota</taxon>
        <taxon>Fungi</taxon>
        <taxon>Dikarya</taxon>
        <taxon>Ascomycota</taxon>
        <taxon>Pezizomycotina</taxon>
        <taxon>Eurotiomycetes</taxon>
        <taxon>Eurotiomycetidae</taxon>
        <taxon>Eurotiales</taxon>
        <taxon>Aspergillaceae</taxon>
        <taxon>Aspergillus</taxon>
        <taxon>Aspergillus subgen. Circumdati</taxon>
    </lineage>
</organism>
<evidence type="ECO:0008006" key="4">
    <source>
        <dbReference type="Google" id="ProtNLM"/>
    </source>
</evidence>
<protein>
    <recommendedName>
        <fullName evidence="4">Extracellular membrane protein CFEM domain-containing protein</fullName>
    </recommendedName>
</protein>
<dbReference type="EMBL" id="KZ559126">
    <property type="protein sequence ID" value="PLB39997.1"/>
    <property type="molecule type" value="Genomic_DNA"/>
</dbReference>
<dbReference type="OrthoDB" id="4490004at2759"/>
<keyword evidence="1" id="KW-0732">Signal</keyword>
<dbReference type="AlphaFoldDB" id="A0A2I2FH86"/>
<evidence type="ECO:0000256" key="1">
    <source>
        <dbReference type="SAM" id="SignalP"/>
    </source>
</evidence>